<keyword evidence="1" id="KW-0472">Membrane</keyword>
<dbReference type="RefSeq" id="WP_157568134.1">
    <property type="nucleotide sequence ID" value="NZ_WQKZ01000004.1"/>
</dbReference>
<name>A0A7K1TIP3_9BACT</name>
<evidence type="ECO:0000313" key="3">
    <source>
        <dbReference type="Proteomes" id="UP000441336"/>
    </source>
</evidence>
<evidence type="ECO:0000256" key="1">
    <source>
        <dbReference type="SAM" id="Phobius"/>
    </source>
</evidence>
<comment type="caution">
    <text evidence="2">The sequence shown here is derived from an EMBL/GenBank/DDBJ whole genome shotgun (WGS) entry which is preliminary data.</text>
</comment>
<evidence type="ECO:0000313" key="2">
    <source>
        <dbReference type="EMBL" id="MVN78255.1"/>
    </source>
</evidence>
<reference evidence="2 3" key="1">
    <citation type="submission" date="2019-12" db="EMBL/GenBank/DDBJ databases">
        <title>Hymenobacter sp. HMF4947 Genome sequencing and assembly.</title>
        <authorList>
            <person name="Kang H."/>
            <person name="Cha I."/>
            <person name="Kim H."/>
            <person name="Joh K."/>
        </authorList>
    </citation>
    <scope>NUCLEOTIDE SEQUENCE [LARGE SCALE GENOMIC DNA]</scope>
    <source>
        <strain evidence="2 3">HMF4947</strain>
    </source>
</reference>
<keyword evidence="3" id="KW-1185">Reference proteome</keyword>
<accession>A0A7K1TIP3</accession>
<dbReference type="EMBL" id="WQKZ01000004">
    <property type="protein sequence ID" value="MVN78255.1"/>
    <property type="molecule type" value="Genomic_DNA"/>
</dbReference>
<gene>
    <name evidence="2" type="ORF">GO988_18145</name>
</gene>
<organism evidence="2 3">
    <name type="scientific">Hymenobacter ginkgonis</name>
    <dbReference type="NCBI Taxonomy" id="2682976"/>
    <lineage>
        <taxon>Bacteria</taxon>
        <taxon>Pseudomonadati</taxon>
        <taxon>Bacteroidota</taxon>
        <taxon>Cytophagia</taxon>
        <taxon>Cytophagales</taxon>
        <taxon>Hymenobacteraceae</taxon>
        <taxon>Hymenobacter</taxon>
    </lineage>
</organism>
<dbReference type="Proteomes" id="UP000441336">
    <property type="component" value="Unassembled WGS sequence"/>
</dbReference>
<feature type="transmembrane region" description="Helical" evidence="1">
    <location>
        <begin position="71"/>
        <end position="91"/>
    </location>
</feature>
<feature type="transmembrane region" description="Helical" evidence="1">
    <location>
        <begin position="44"/>
        <end position="65"/>
    </location>
</feature>
<keyword evidence="1" id="KW-0812">Transmembrane</keyword>
<dbReference type="AlphaFoldDB" id="A0A7K1TIP3"/>
<proteinExistence type="predicted"/>
<feature type="transmembrane region" description="Helical" evidence="1">
    <location>
        <begin position="6"/>
        <end position="24"/>
    </location>
</feature>
<keyword evidence="1" id="KW-1133">Transmembrane helix</keyword>
<protein>
    <submittedName>
        <fullName evidence="2">Uncharacterized protein</fullName>
    </submittedName>
</protein>
<sequence length="116" mass="12118">MAWLPYVSYFFGGAFLANALPHLLSGTMGQAFQSPFAKPPGVGLSSATVNVFWGVFNLVASYLLVLHVGKFSLRATLDALVLGLGVLLMALQLARHFGQLHGGNAPVAPPLPSAGI</sequence>